<sequence>MRGIKGGKAAAMSVLGSILLVTACSGEDSPDPQGKVIPEESTFFSTVQVEPNSTYSTFSDGDLWPVAWSDDDNLYTANGDGAGFDFGSEFSDIVVNKITGSPWTQNLDGERLAAGDGVSQVWSDPALYNRKPTGMVSVNGDLYLAVQDLSKDDKTGDIFNEVPAATILKSTDKGKNWKVGPNAPMFKDHVFTTVMFLDYGKDGANNTFDDYVYAYGMDYNWRDSFNDKVTDPTKLYLARMPKDKIQDVSAWEFYAGNLKGKAKWTKAGDIASRKPVLQDDRRVYTDRLTDGLGNMSVISQGSIVYDKPLDRYLYTSWTEFTFEFYEAPKPWGPWKRFYSADFGDYPWTQDKNGGYATVIPSKFINEDGREMWLNANTFVGGVKNYDFSLRKMKVTPYKKTKATNRKSNDNLALPSYDPDVAPYARTMGNGGNAKLNDGKKDESVDSFNGERKPEDWWGYVWPKSYRMNKVVFTNGTPSSSGGWFENVRVQVRQNFEWVDVKNAKVSPAYPANASAEDQTYTFTFDEIAGDGVRIIGKPGGDEAFTSVSELEVYYS</sequence>
<dbReference type="InterPro" id="IPR036278">
    <property type="entry name" value="Sialidase_sf"/>
</dbReference>
<dbReference type="Pfam" id="PF13810">
    <property type="entry name" value="DUF4185"/>
    <property type="match status" value="1"/>
</dbReference>
<evidence type="ECO:0000256" key="1">
    <source>
        <dbReference type="SAM" id="MobiDB-lite"/>
    </source>
</evidence>
<reference evidence="4 5" key="1">
    <citation type="submission" date="2018-10" db="EMBL/GenBank/DDBJ databases">
        <title>Genome Sequence of Cohnella sp.</title>
        <authorList>
            <person name="Srinivasan S."/>
            <person name="Kim M.K."/>
        </authorList>
    </citation>
    <scope>NUCLEOTIDE SEQUENCE [LARGE SCALE GENOMIC DNA]</scope>
    <source>
        <strain evidence="4 5">18JY8-7</strain>
    </source>
</reference>
<name>A0A3G3JZ03_9BACL</name>
<protein>
    <submittedName>
        <fullName evidence="4">DUF4185 domain-containing protein</fullName>
    </submittedName>
</protein>
<evidence type="ECO:0000313" key="5">
    <source>
        <dbReference type="Proteomes" id="UP000269097"/>
    </source>
</evidence>
<accession>A0A3G3JZ03</accession>
<evidence type="ECO:0000259" key="3">
    <source>
        <dbReference type="Pfam" id="PF13810"/>
    </source>
</evidence>
<dbReference type="EMBL" id="CP033433">
    <property type="protein sequence ID" value="AYQ73474.1"/>
    <property type="molecule type" value="Genomic_DNA"/>
</dbReference>
<gene>
    <name evidence="4" type="ORF">EAV92_13345</name>
</gene>
<keyword evidence="5" id="KW-1185">Reference proteome</keyword>
<evidence type="ECO:0000313" key="4">
    <source>
        <dbReference type="EMBL" id="AYQ73474.1"/>
    </source>
</evidence>
<proteinExistence type="predicted"/>
<organism evidence="4 5">
    <name type="scientific">Cohnella candidum</name>
    <dbReference type="NCBI Taxonomy" id="2674991"/>
    <lineage>
        <taxon>Bacteria</taxon>
        <taxon>Bacillati</taxon>
        <taxon>Bacillota</taxon>
        <taxon>Bacilli</taxon>
        <taxon>Bacillales</taxon>
        <taxon>Paenibacillaceae</taxon>
        <taxon>Cohnella</taxon>
    </lineage>
</organism>
<feature type="chain" id="PRO_5038989293" evidence="2">
    <location>
        <begin position="24"/>
        <end position="555"/>
    </location>
</feature>
<keyword evidence="2" id="KW-0732">Signal</keyword>
<feature type="signal peptide" evidence="2">
    <location>
        <begin position="1"/>
        <end position="23"/>
    </location>
</feature>
<feature type="compositionally biased region" description="Basic and acidic residues" evidence="1">
    <location>
        <begin position="436"/>
        <end position="447"/>
    </location>
</feature>
<dbReference type="Proteomes" id="UP000269097">
    <property type="component" value="Chromosome"/>
</dbReference>
<dbReference type="KEGG" id="coh:EAV92_13345"/>
<feature type="region of interest" description="Disordered" evidence="1">
    <location>
        <begin position="428"/>
        <end position="447"/>
    </location>
</feature>
<dbReference type="AlphaFoldDB" id="A0A3G3JZ03"/>
<dbReference type="Gene3D" id="2.60.120.260">
    <property type="entry name" value="Galactose-binding domain-like"/>
    <property type="match status" value="1"/>
</dbReference>
<dbReference type="SUPFAM" id="SSF50939">
    <property type="entry name" value="Sialidases"/>
    <property type="match status" value="1"/>
</dbReference>
<feature type="domain" description="DUF4185" evidence="3">
    <location>
        <begin position="118"/>
        <end position="336"/>
    </location>
</feature>
<evidence type="ECO:0000256" key="2">
    <source>
        <dbReference type="SAM" id="SignalP"/>
    </source>
</evidence>
<dbReference type="PROSITE" id="PS51257">
    <property type="entry name" value="PROKAR_LIPOPROTEIN"/>
    <property type="match status" value="1"/>
</dbReference>
<dbReference type="InterPro" id="IPR025442">
    <property type="entry name" value="DUF4185"/>
</dbReference>